<organism evidence="1">
    <name type="scientific">Capitella teleta</name>
    <name type="common">Polychaete worm</name>
    <dbReference type="NCBI Taxonomy" id="283909"/>
    <lineage>
        <taxon>Eukaryota</taxon>
        <taxon>Metazoa</taxon>
        <taxon>Spiralia</taxon>
        <taxon>Lophotrochozoa</taxon>
        <taxon>Annelida</taxon>
        <taxon>Polychaeta</taxon>
        <taxon>Sedentaria</taxon>
        <taxon>Scolecida</taxon>
        <taxon>Capitellidae</taxon>
        <taxon>Capitella</taxon>
    </lineage>
</organism>
<evidence type="ECO:0000313" key="3">
    <source>
        <dbReference type="Proteomes" id="UP000014760"/>
    </source>
</evidence>
<proteinExistence type="predicted"/>
<keyword evidence="3" id="KW-1185">Reference proteome</keyword>
<reference evidence="2" key="3">
    <citation type="submission" date="2015-06" db="UniProtKB">
        <authorList>
            <consortium name="EnsemblMetazoa"/>
        </authorList>
    </citation>
    <scope>IDENTIFICATION</scope>
</reference>
<dbReference type="Proteomes" id="UP000014760">
    <property type="component" value="Unassembled WGS sequence"/>
</dbReference>
<dbReference type="AlphaFoldDB" id="R7UDW3"/>
<evidence type="ECO:0000313" key="1">
    <source>
        <dbReference type="EMBL" id="ELU01427.1"/>
    </source>
</evidence>
<sequence>MVDSSDCRDDPGSDDIICLEMVLEGRKENSNRINDPIKDQIAEESRSEYNPRPASIWYKLPGNSSWHGDHFPMIRISNLMFQRFALSAKQQQTKIYISCTLSEADVYTIVLRQNKTKWWNIETSENHFMHFAPDQMWMNSRAQDVLGSGGEEQQETHRKGVVKAIEEDGFVDDCKCLTLNEFCTLSGQRNVETKERATTTGTWIRMLVLILYMF</sequence>
<dbReference type="EnsemblMetazoa" id="CapteT206775">
    <property type="protein sequence ID" value="CapteP206775"/>
    <property type="gene ID" value="CapteG206775"/>
</dbReference>
<protein>
    <submittedName>
        <fullName evidence="1 2">Uncharacterized protein</fullName>
    </submittedName>
</protein>
<dbReference type="HOGENOM" id="CLU_1290051_0_0_1"/>
<evidence type="ECO:0000313" key="2">
    <source>
        <dbReference type="EnsemblMetazoa" id="CapteP206775"/>
    </source>
</evidence>
<reference evidence="3" key="1">
    <citation type="submission" date="2012-12" db="EMBL/GenBank/DDBJ databases">
        <authorList>
            <person name="Hellsten U."/>
            <person name="Grimwood J."/>
            <person name="Chapman J.A."/>
            <person name="Shapiro H."/>
            <person name="Aerts A."/>
            <person name="Otillar R.P."/>
            <person name="Terry A.Y."/>
            <person name="Boore J.L."/>
            <person name="Simakov O."/>
            <person name="Marletaz F."/>
            <person name="Cho S.-J."/>
            <person name="Edsinger-Gonzales E."/>
            <person name="Havlak P."/>
            <person name="Kuo D.-H."/>
            <person name="Larsson T."/>
            <person name="Lv J."/>
            <person name="Arendt D."/>
            <person name="Savage R."/>
            <person name="Osoegawa K."/>
            <person name="de Jong P."/>
            <person name="Lindberg D.R."/>
            <person name="Seaver E.C."/>
            <person name="Weisblat D.A."/>
            <person name="Putnam N.H."/>
            <person name="Grigoriev I.V."/>
            <person name="Rokhsar D.S."/>
        </authorList>
    </citation>
    <scope>NUCLEOTIDE SEQUENCE</scope>
    <source>
        <strain evidence="3">I ESC-2004</strain>
    </source>
</reference>
<name>R7UDW3_CAPTE</name>
<dbReference type="EMBL" id="AMQN01009249">
    <property type="status" value="NOT_ANNOTATED_CDS"/>
    <property type="molecule type" value="Genomic_DNA"/>
</dbReference>
<accession>R7UDW3</accession>
<dbReference type="EMBL" id="KB305044">
    <property type="protein sequence ID" value="ELU01427.1"/>
    <property type="molecule type" value="Genomic_DNA"/>
</dbReference>
<reference evidence="1 3" key="2">
    <citation type="journal article" date="2013" name="Nature">
        <title>Insights into bilaterian evolution from three spiralian genomes.</title>
        <authorList>
            <person name="Simakov O."/>
            <person name="Marletaz F."/>
            <person name="Cho S.J."/>
            <person name="Edsinger-Gonzales E."/>
            <person name="Havlak P."/>
            <person name="Hellsten U."/>
            <person name="Kuo D.H."/>
            <person name="Larsson T."/>
            <person name="Lv J."/>
            <person name="Arendt D."/>
            <person name="Savage R."/>
            <person name="Osoegawa K."/>
            <person name="de Jong P."/>
            <person name="Grimwood J."/>
            <person name="Chapman J.A."/>
            <person name="Shapiro H."/>
            <person name="Aerts A."/>
            <person name="Otillar R.P."/>
            <person name="Terry A.Y."/>
            <person name="Boore J.L."/>
            <person name="Grigoriev I.V."/>
            <person name="Lindberg D.R."/>
            <person name="Seaver E.C."/>
            <person name="Weisblat D.A."/>
            <person name="Putnam N.H."/>
            <person name="Rokhsar D.S."/>
        </authorList>
    </citation>
    <scope>NUCLEOTIDE SEQUENCE</scope>
    <source>
        <strain evidence="1 3">I ESC-2004</strain>
    </source>
</reference>
<gene>
    <name evidence="1" type="ORF">CAPTEDRAFT_206775</name>
</gene>